<evidence type="ECO:0000313" key="1">
    <source>
        <dbReference type="EMBL" id="EHU45178.1"/>
    </source>
</evidence>
<sequence length="38" mass="4277">MLLLVFRQKNFGVDVDLGFAFSLRQATVGRPHTLRSSV</sequence>
<name>A0A828U7C2_ECOLX</name>
<dbReference type="AlphaFoldDB" id="A0A828U7C2"/>
<dbReference type="Proteomes" id="UP000005272">
    <property type="component" value="Unassembled WGS sequence"/>
</dbReference>
<proteinExistence type="predicted"/>
<organism evidence="1 2">
    <name type="scientific">Escherichia coli DEC2D</name>
    <dbReference type="NCBI Taxonomy" id="868141"/>
    <lineage>
        <taxon>Bacteria</taxon>
        <taxon>Pseudomonadati</taxon>
        <taxon>Pseudomonadota</taxon>
        <taxon>Gammaproteobacteria</taxon>
        <taxon>Enterobacterales</taxon>
        <taxon>Enterobacteriaceae</taxon>
        <taxon>Escherichia</taxon>
    </lineage>
</organism>
<evidence type="ECO:0000313" key="2">
    <source>
        <dbReference type="Proteomes" id="UP000005272"/>
    </source>
</evidence>
<dbReference type="EMBL" id="AIFC01000022">
    <property type="protein sequence ID" value="EHU45178.1"/>
    <property type="molecule type" value="Genomic_DNA"/>
</dbReference>
<gene>
    <name evidence="1" type="ORF">ECDEC2D_2350</name>
</gene>
<accession>A0A828U7C2</accession>
<protein>
    <submittedName>
        <fullName evidence="1">Uncharacterized protein</fullName>
    </submittedName>
</protein>
<reference evidence="1 2" key="1">
    <citation type="journal article" date="2012" name="J. Bacteriol.">
        <title>Draft Genome Sequences of the Diarrheagenic Escherichia coli Collection.</title>
        <authorList>
            <person name="Hazen T.H."/>
            <person name="Sahl J.W."/>
            <person name="Redman J.C."/>
            <person name="Morris C.R."/>
            <person name="Daugherty S.C."/>
            <person name="Chibucos M.C."/>
            <person name="Sengamalay N.A."/>
            <person name="Fraser-Liggett C.M."/>
            <person name="Steinsland H."/>
            <person name="Whittam T.S."/>
            <person name="Whittam B."/>
            <person name="Manning S.D."/>
            <person name="Rasko D.A."/>
        </authorList>
    </citation>
    <scope>NUCLEOTIDE SEQUENCE [LARGE SCALE GENOMIC DNA]</scope>
    <source>
        <strain evidence="1 2">DEC2D</strain>
    </source>
</reference>
<comment type="caution">
    <text evidence="1">The sequence shown here is derived from an EMBL/GenBank/DDBJ whole genome shotgun (WGS) entry which is preliminary data.</text>
</comment>